<gene>
    <name evidence="3" type="ORF">QYT958_LOCUS6597</name>
    <name evidence="1" type="ORF">TIS948_LOCUS16338</name>
    <name evidence="2" type="ORF">UJA718_LOCUS9382</name>
</gene>
<evidence type="ECO:0000313" key="5">
    <source>
        <dbReference type="Proteomes" id="UP000663873"/>
    </source>
</evidence>
<evidence type="ECO:0000313" key="4">
    <source>
        <dbReference type="Proteomes" id="UP000663825"/>
    </source>
</evidence>
<keyword evidence="5" id="KW-1185">Reference proteome</keyword>
<protein>
    <submittedName>
        <fullName evidence="1">Uncharacterized protein</fullName>
    </submittedName>
</protein>
<reference evidence="1" key="1">
    <citation type="submission" date="2021-02" db="EMBL/GenBank/DDBJ databases">
        <authorList>
            <person name="Nowell W R."/>
        </authorList>
    </citation>
    <scope>NUCLEOTIDE SEQUENCE</scope>
</reference>
<evidence type="ECO:0000313" key="3">
    <source>
        <dbReference type="EMBL" id="CAF4526921.1"/>
    </source>
</evidence>
<name>A0A817S3R3_9BILA</name>
<dbReference type="AlphaFoldDB" id="A0A817S3R3"/>
<evidence type="ECO:0000313" key="2">
    <source>
        <dbReference type="EMBL" id="CAF4248307.1"/>
    </source>
</evidence>
<dbReference type="Proteomes" id="UP000663848">
    <property type="component" value="Unassembled WGS sequence"/>
</dbReference>
<dbReference type="EMBL" id="CAJOBP010001042">
    <property type="protein sequence ID" value="CAF4248307.1"/>
    <property type="molecule type" value="Genomic_DNA"/>
</dbReference>
<dbReference type="EMBL" id="CAJOBR010000593">
    <property type="protein sequence ID" value="CAF4526921.1"/>
    <property type="molecule type" value="Genomic_DNA"/>
</dbReference>
<organism evidence="1 4">
    <name type="scientific">Rotaria socialis</name>
    <dbReference type="NCBI Taxonomy" id="392032"/>
    <lineage>
        <taxon>Eukaryota</taxon>
        <taxon>Metazoa</taxon>
        <taxon>Spiralia</taxon>
        <taxon>Gnathifera</taxon>
        <taxon>Rotifera</taxon>
        <taxon>Eurotatoria</taxon>
        <taxon>Bdelloidea</taxon>
        <taxon>Philodinida</taxon>
        <taxon>Philodinidae</taxon>
        <taxon>Rotaria</taxon>
    </lineage>
</organism>
<evidence type="ECO:0000313" key="1">
    <source>
        <dbReference type="EMBL" id="CAF3271232.1"/>
    </source>
</evidence>
<proteinExistence type="predicted"/>
<accession>A0A817S3R3</accession>
<dbReference type="Proteomes" id="UP000663825">
    <property type="component" value="Unassembled WGS sequence"/>
</dbReference>
<dbReference type="Proteomes" id="UP000663873">
    <property type="component" value="Unassembled WGS sequence"/>
</dbReference>
<sequence length="95" mass="11325">MIETKAWNQTSLDLLPSFYIYSLLWKEIILDIDDDDTKAVKELIVYCRSQDIPESELNELQRQYHKKHLFGGEQRKYFSIACLTALYGHLAWKQR</sequence>
<comment type="caution">
    <text evidence="1">The sequence shown here is derived from an EMBL/GenBank/DDBJ whole genome shotgun (WGS) entry which is preliminary data.</text>
</comment>
<dbReference type="EMBL" id="CAJNXB010002684">
    <property type="protein sequence ID" value="CAF3271232.1"/>
    <property type="molecule type" value="Genomic_DNA"/>
</dbReference>